<dbReference type="RefSeq" id="XP_020132917.1">
    <property type="nucleotide sequence ID" value="XM_020269347.1"/>
</dbReference>
<accession>A0A1J9R809</accession>
<proteinExistence type="predicted"/>
<keyword evidence="2" id="KW-1133">Transmembrane helix</keyword>
<dbReference type="STRING" id="236234.A0A1J9R809"/>
<comment type="caution">
    <text evidence="3">The sequence shown here is derived from an EMBL/GenBank/DDBJ whole genome shotgun (WGS) entry which is preliminary data.</text>
</comment>
<evidence type="ECO:0000256" key="2">
    <source>
        <dbReference type="SAM" id="Phobius"/>
    </source>
</evidence>
<evidence type="ECO:0000313" key="3">
    <source>
        <dbReference type="EMBL" id="OJD36657.1"/>
    </source>
</evidence>
<gene>
    <name evidence="3" type="ORF">BKCO1_10000162</name>
</gene>
<keyword evidence="2" id="KW-0812">Transmembrane</keyword>
<dbReference type="GeneID" id="31009606"/>
<feature type="region of interest" description="Disordered" evidence="1">
    <location>
        <begin position="50"/>
        <end position="73"/>
    </location>
</feature>
<organism evidence="3 4">
    <name type="scientific">Diplodia corticola</name>
    <dbReference type="NCBI Taxonomy" id="236234"/>
    <lineage>
        <taxon>Eukaryota</taxon>
        <taxon>Fungi</taxon>
        <taxon>Dikarya</taxon>
        <taxon>Ascomycota</taxon>
        <taxon>Pezizomycotina</taxon>
        <taxon>Dothideomycetes</taxon>
        <taxon>Dothideomycetes incertae sedis</taxon>
        <taxon>Botryosphaeriales</taxon>
        <taxon>Botryosphaeriaceae</taxon>
        <taxon>Diplodia</taxon>
    </lineage>
</organism>
<keyword evidence="4" id="KW-1185">Reference proteome</keyword>
<keyword evidence="2" id="KW-0472">Membrane</keyword>
<dbReference type="EMBL" id="MNUE01000010">
    <property type="protein sequence ID" value="OJD36657.1"/>
    <property type="molecule type" value="Genomic_DNA"/>
</dbReference>
<dbReference type="AlphaFoldDB" id="A0A1J9R809"/>
<evidence type="ECO:0000256" key="1">
    <source>
        <dbReference type="SAM" id="MobiDB-lite"/>
    </source>
</evidence>
<name>A0A1J9R809_9PEZI</name>
<dbReference type="OrthoDB" id="5419219at2759"/>
<dbReference type="Proteomes" id="UP000183809">
    <property type="component" value="Unassembled WGS sequence"/>
</dbReference>
<reference evidence="3 4" key="1">
    <citation type="submission" date="2016-10" db="EMBL/GenBank/DDBJ databases">
        <title>Proteomics and genomics reveal pathogen-plant mechanisms compatible with a hemibiotrophic lifestyle of Diplodia corticola.</title>
        <authorList>
            <person name="Fernandes I."/>
            <person name="De Jonge R."/>
            <person name="Van De Peer Y."/>
            <person name="Devreese B."/>
            <person name="Alves A."/>
            <person name="Esteves A.C."/>
        </authorList>
    </citation>
    <scope>NUCLEOTIDE SEQUENCE [LARGE SCALE GENOMIC DNA]</scope>
    <source>
        <strain evidence="3 4">CBS 112549</strain>
    </source>
</reference>
<feature type="transmembrane region" description="Helical" evidence="2">
    <location>
        <begin position="589"/>
        <end position="611"/>
    </location>
</feature>
<feature type="transmembrane region" description="Helical" evidence="2">
    <location>
        <begin position="623"/>
        <end position="648"/>
    </location>
</feature>
<protein>
    <submittedName>
        <fullName evidence="3">Uncharacterized protein</fullName>
    </submittedName>
</protein>
<sequence>MTLPQLRNPYDEPMLIRRSSIPTVGQTTKHIFRSRRLRRKKHTLVDPAVPLAQIDEEPTAPSESKGHSDQDILDTVLPPKLPAYLEFPEYDGMSDYSVAEEAAKTLWKSEIKRLLEHGVKTDRPLRFEHDTFLKGISKTGHDLMSDLSTQLLSVATLCQLDNECITLEYCSPLSSQTNIPKLMRQASISQQNDHSDEDGDAQQHLHEYESRLEASFRLIDYVSAVLARLISTTATGRYWQHNLIGVIAKRAAKMKILLLDLKTHAPIIIGKANAAYERKSSLEDQGETDENFLRNLNNNARDDLTSRDDFALIMHCAHQAKFRVGIDKAFRNTLLSLRSLDLSGRPATSYEMCAVVYETGFEGFKSLLFQDRDFEFSATSNLDNLNTVHSAFKNLNQTVEYLRDRISAPPGANNQERLKITIEWVYKDAGQVDASRATELSGSDQFDLSSHARETIDLKSMADIVTVMILLTTCSPAVVDLITETKGLMALTSDANDVVDPLPTRQFVAFFCMTTDEFYSRPQTTTLSLSQAMKAGVFSRYSLMTRSNRDKNDDTDACKLAAEYSRATTRKMRSWVVDENSVTVVCQRYVWTVMTAAFALAGGGLAIAFSVGDRIHSVDPSNMATYAWALAAFLMVICKNLLVANWPWNDFLHSRVRCRSVLELAAVTDINEQLIMARLLNDEAGGSLLKTRGPYNSVFNNQSSDGFSIDCPLSNNTLLLSGLTLLMVATPQGRALVCLDGRRGTDLVAVEHRGTRNSNLLVCDDFNKLANKATDARLMVKGDGEELETLHLRRTDSVEWNRIQGIYNGEHAVFV</sequence>
<evidence type="ECO:0000313" key="4">
    <source>
        <dbReference type="Proteomes" id="UP000183809"/>
    </source>
</evidence>